<name>A0A3M4MT09_PSESG</name>
<proteinExistence type="predicted"/>
<dbReference type="GO" id="GO:0005737">
    <property type="term" value="C:cytoplasm"/>
    <property type="evidence" value="ECO:0007669"/>
    <property type="project" value="UniProtKB-ARBA"/>
</dbReference>
<dbReference type="Gene3D" id="3.40.30.10">
    <property type="entry name" value="Glutaredoxin"/>
    <property type="match status" value="1"/>
</dbReference>
<dbReference type="PANTHER" id="PTHR44051">
    <property type="entry name" value="GLUTATHIONE S-TRANSFERASE-RELATED"/>
    <property type="match status" value="1"/>
</dbReference>
<dbReference type="Gene3D" id="1.20.1050.10">
    <property type="match status" value="1"/>
</dbReference>
<dbReference type="Pfam" id="PF02798">
    <property type="entry name" value="GST_N"/>
    <property type="match status" value="1"/>
</dbReference>
<evidence type="ECO:0000259" key="5">
    <source>
        <dbReference type="PROSITE" id="PS50404"/>
    </source>
</evidence>
<dbReference type="InterPro" id="IPR036282">
    <property type="entry name" value="Glutathione-S-Trfase_C_sf"/>
</dbReference>
<dbReference type="InterPro" id="IPR036249">
    <property type="entry name" value="Thioredoxin-like_sf"/>
</dbReference>
<feature type="region of interest" description="Disordered" evidence="4">
    <location>
        <begin position="1"/>
        <end position="26"/>
    </location>
</feature>
<dbReference type="InterPro" id="IPR010987">
    <property type="entry name" value="Glutathione-S-Trfase_C-like"/>
</dbReference>
<keyword evidence="2 7" id="KW-0808">Transferase</keyword>
<dbReference type="AlphaFoldDB" id="A0A3M4MT09"/>
<dbReference type="GO" id="GO:0004601">
    <property type="term" value="F:peroxidase activity"/>
    <property type="evidence" value="ECO:0007669"/>
    <property type="project" value="UniProtKB-ARBA"/>
</dbReference>
<comment type="caution">
    <text evidence="7">The sequence shown here is derived from an EMBL/GenBank/DDBJ whole genome shotgun (WGS) entry which is preliminary data.</text>
</comment>
<feature type="domain" description="GST N-terminal" evidence="5">
    <location>
        <begin position="43"/>
        <end position="125"/>
    </location>
</feature>
<dbReference type="PANTHER" id="PTHR44051:SF9">
    <property type="entry name" value="GLUTATHIONE S-TRANSFERASE 1"/>
    <property type="match status" value="1"/>
</dbReference>
<evidence type="ECO:0000259" key="6">
    <source>
        <dbReference type="PROSITE" id="PS50405"/>
    </source>
</evidence>
<dbReference type="SFLD" id="SFLDG00358">
    <property type="entry name" value="Main_(cytGST)"/>
    <property type="match status" value="1"/>
</dbReference>
<dbReference type="Proteomes" id="UP000279057">
    <property type="component" value="Unassembled WGS sequence"/>
</dbReference>
<evidence type="ECO:0000256" key="2">
    <source>
        <dbReference type="ARBA" id="ARBA00022679"/>
    </source>
</evidence>
<dbReference type="SFLD" id="SFLDG01150">
    <property type="entry name" value="Main.1:_Beta-like"/>
    <property type="match status" value="1"/>
</dbReference>
<dbReference type="InterPro" id="IPR040079">
    <property type="entry name" value="Glutathione_S-Trfase"/>
</dbReference>
<evidence type="ECO:0000256" key="4">
    <source>
        <dbReference type="SAM" id="MobiDB-lite"/>
    </source>
</evidence>
<evidence type="ECO:0000256" key="3">
    <source>
        <dbReference type="ARBA" id="ARBA00047960"/>
    </source>
</evidence>
<feature type="compositionally biased region" description="Low complexity" evidence="4">
    <location>
        <begin position="1"/>
        <end position="13"/>
    </location>
</feature>
<dbReference type="InterPro" id="IPR004046">
    <property type="entry name" value="GST_C"/>
</dbReference>
<dbReference type="InterPro" id="IPR004045">
    <property type="entry name" value="Glutathione_S-Trfase_N"/>
</dbReference>
<sequence>MKFSSVPSSSAQSFRHARRSNSISGHSPVAAQSFLDTFTPAEPDMITVHHLNNSRSQRILWLLEELDLPYEIKRYQRDPKSNLAPPELKAVHPLGKSPVIEDGPHVVIESGAIVDYLIRRHGDGRLQPDPASATYDEYVQWLHFAEGSAILPLMLNLYVGRLGDAGAPLHPRIQSELANYLGYLNDSLGLTPYLLGEDLSGADIQMSFIGEFAKAQGMLQPYPNVTAWVERLQSRPAYRKALEQGGEYSFAK</sequence>
<evidence type="ECO:0000256" key="1">
    <source>
        <dbReference type="ARBA" id="ARBA00012452"/>
    </source>
</evidence>
<gene>
    <name evidence="7" type="ORF">ALQ74_03368</name>
</gene>
<dbReference type="GO" id="GO:0004364">
    <property type="term" value="F:glutathione transferase activity"/>
    <property type="evidence" value="ECO:0007669"/>
    <property type="project" value="UniProtKB-EC"/>
</dbReference>
<dbReference type="Pfam" id="PF14497">
    <property type="entry name" value="GST_C_3"/>
    <property type="match status" value="1"/>
</dbReference>
<organism evidence="7 8">
    <name type="scientific">Pseudomonas savastanoi pv. glycinea</name>
    <name type="common">Pseudomonas syringae pv. glycinea</name>
    <dbReference type="NCBI Taxonomy" id="318"/>
    <lineage>
        <taxon>Bacteria</taxon>
        <taxon>Pseudomonadati</taxon>
        <taxon>Pseudomonadota</taxon>
        <taxon>Gammaproteobacteria</taxon>
        <taxon>Pseudomonadales</taxon>
        <taxon>Pseudomonadaceae</taxon>
        <taxon>Pseudomonas</taxon>
    </lineage>
</organism>
<evidence type="ECO:0000313" key="7">
    <source>
        <dbReference type="EMBL" id="RMM68406.1"/>
    </source>
</evidence>
<evidence type="ECO:0000313" key="8">
    <source>
        <dbReference type="Proteomes" id="UP000279057"/>
    </source>
</evidence>
<dbReference type="CDD" id="cd03189">
    <property type="entry name" value="GST_C_GTT1_like"/>
    <property type="match status" value="1"/>
</dbReference>
<accession>A0A3M4MT09</accession>
<dbReference type="CDD" id="cd03046">
    <property type="entry name" value="GST_N_GTT1_like"/>
    <property type="match status" value="1"/>
</dbReference>
<feature type="domain" description="GST C-terminal" evidence="6">
    <location>
        <begin position="131"/>
        <end position="252"/>
    </location>
</feature>
<dbReference type="SUPFAM" id="SSF52833">
    <property type="entry name" value="Thioredoxin-like"/>
    <property type="match status" value="1"/>
</dbReference>
<reference evidence="7 8" key="1">
    <citation type="submission" date="2018-08" db="EMBL/GenBank/DDBJ databases">
        <title>Recombination of ecologically and evolutionarily significant loci maintains genetic cohesion in the Pseudomonas syringae species complex.</title>
        <authorList>
            <person name="Dillon M."/>
            <person name="Thakur S."/>
            <person name="Almeida R.N.D."/>
            <person name="Weir B.S."/>
            <person name="Guttman D.S."/>
        </authorList>
    </citation>
    <scope>NUCLEOTIDE SEQUENCE [LARGE SCALE GENOMIC DNA]</scope>
    <source>
        <strain evidence="7 8">ICMP 4332</strain>
    </source>
</reference>
<dbReference type="SFLD" id="SFLDS00019">
    <property type="entry name" value="Glutathione_Transferase_(cytos"/>
    <property type="match status" value="1"/>
</dbReference>
<dbReference type="SUPFAM" id="SSF47616">
    <property type="entry name" value="GST C-terminal domain-like"/>
    <property type="match status" value="1"/>
</dbReference>
<comment type="catalytic activity">
    <reaction evidence="3">
        <text>RX + glutathione = an S-substituted glutathione + a halide anion + H(+)</text>
        <dbReference type="Rhea" id="RHEA:16437"/>
        <dbReference type="ChEBI" id="CHEBI:15378"/>
        <dbReference type="ChEBI" id="CHEBI:16042"/>
        <dbReference type="ChEBI" id="CHEBI:17792"/>
        <dbReference type="ChEBI" id="CHEBI:57925"/>
        <dbReference type="ChEBI" id="CHEBI:90779"/>
        <dbReference type="EC" id="2.5.1.18"/>
    </reaction>
</comment>
<dbReference type="PROSITE" id="PS50405">
    <property type="entry name" value="GST_CTER"/>
    <property type="match status" value="1"/>
</dbReference>
<protein>
    <recommendedName>
        <fullName evidence="1">glutathione transferase</fullName>
        <ecNumber evidence="1">2.5.1.18</ecNumber>
    </recommendedName>
</protein>
<dbReference type="FunFam" id="3.40.30.10:FF:000156">
    <property type="entry name" value="Glutathione S-transferase 1"/>
    <property type="match status" value="1"/>
</dbReference>
<dbReference type="PROSITE" id="PS50404">
    <property type="entry name" value="GST_NTER"/>
    <property type="match status" value="1"/>
</dbReference>
<dbReference type="EMBL" id="RBOM01000023">
    <property type="protein sequence ID" value="RMM68406.1"/>
    <property type="molecule type" value="Genomic_DNA"/>
</dbReference>
<dbReference type="EC" id="2.5.1.18" evidence="1"/>